<dbReference type="EMBL" id="CAGS01000230">
    <property type="protein sequence ID" value="CCF84056.1"/>
    <property type="molecule type" value="Genomic_DNA"/>
</dbReference>
<keyword evidence="2" id="KW-1185">Reference proteome</keyword>
<evidence type="ECO:0000313" key="1">
    <source>
        <dbReference type="EMBL" id="CCF84056.1"/>
    </source>
</evidence>
<accession>I4EH94</accession>
<comment type="caution">
    <text evidence="1">The sequence shown here is derived from an EMBL/GenBank/DDBJ whole genome shotgun (WGS) entry which is preliminary data.</text>
</comment>
<dbReference type="Proteomes" id="UP000004221">
    <property type="component" value="Unassembled WGS sequence"/>
</dbReference>
<gene>
    <name evidence="1" type="ORF">NITHO_3050001</name>
</gene>
<sequence>MIDSTWSATVALSGSGKGQPISARKAISIAWLIRERSNSTVRPSRFMTVRVTVAMLADSGVPGGGSKPMPARDGGGVLILFSSILDDMCQAGEDDGAHYRGEPSSGAGVLITPTVAPASELQTSWGELEEHPPDKGAGDTPVHLPAKARVVTAPFEARAIGRSSGLETDRFSGSGFLLAVASQLSGEPVHLTAVVSPHRCGAAPVSHRVPSCVADRRMSRRAANRQ</sequence>
<reference evidence="1 2" key="1">
    <citation type="journal article" date="2012" name="ISME J.">
        <title>Nitrification expanded: discovery, physiology and genomics of a nitrite-oxidizing bacterium from the phylum Chloroflexi.</title>
        <authorList>
            <person name="Sorokin D.Y."/>
            <person name="Lucker S."/>
            <person name="Vejmelkova D."/>
            <person name="Kostrikina N.A."/>
            <person name="Kleerebezem R."/>
            <person name="Rijpstra W.I."/>
            <person name="Damste J.S."/>
            <person name="Le Paslier D."/>
            <person name="Muyzer G."/>
            <person name="Wagner M."/>
            <person name="van Loosdrecht M.C."/>
            <person name="Daims H."/>
        </authorList>
    </citation>
    <scope>NUCLEOTIDE SEQUENCE [LARGE SCALE GENOMIC DNA]</scope>
    <source>
        <strain evidence="2">none</strain>
    </source>
</reference>
<dbReference type="AlphaFoldDB" id="I4EH94"/>
<organism evidence="1 2">
    <name type="scientific">Nitrolancea hollandica Lb</name>
    <dbReference type="NCBI Taxonomy" id="1129897"/>
    <lineage>
        <taxon>Bacteria</taxon>
        <taxon>Pseudomonadati</taxon>
        <taxon>Thermomicrobiota</taxon>
        <taxon>Thermomicrobia</taxon>
        <taxon>Sphaerobacterales</taxon>
        <taxon>Sphaerobacterineae</taxon>
        <taxon>Sphaerobacteraceae</taxon>
        <taxon>Nitrolancea</taxon>
    </lineage>
</organism>
<proteinExistence type="predicted"/>
<protein>
    <submittedName>
        <fullName evidence="1">Uncharacterized protein</fullName>
    </submittedName>
</protein>
<name>I4EH94_9BACT</name>
<evidence type="ECO:0000313" key="2">
    <source>
        <dbReference type="Proteomes" id="UP000004221"/>
    </source>
</evidence>